<dbReference type="GO" id="GO:0034098">
    <property type="term" value="C:VCP-NPL4-UFD1 AAA ATPase complex"/>
    <property type="evidence" value="ECO:0007669"/>
    <property type="project" value="TreeGrafter"/>
</dbReference>
<dbReference type="GO" id="GO:0031593">
    <property type="term" value="F:polyubiquitin modification-dependent protein binding"/>
    <property type="evidence" value="ECO:0007669"/>
    <property type="project" value="TreeGrafter"/>
</dbReference>
<dbReference type="Gene3D" id="3.10.330.10">
    <property type="match status" value="1"/>
</dbReference>
<dbReference type="VEuPathDB" id="FungiDB:CCM_04552"/>
<name>A0A2H4SV87_CORMI</name>
<evidence type="ECO:0000259" key="4">
    <source>
        <dbReference type="Pfam" id="PF03152"/>
    </source>
</evidence>
<dbReference type="Gene3D" id="2.40.40.50">
    <property type="entry name" value="Ubiquitin fusion degradation protein UFD1, N-terminal domain"/>
    <property type="match status" value="1"/>
</dbReference>
<dbReference type="Pfam" id="PF24842">
    <property type="entry name" value="UFD1_N2"/>
    <property type="match status" value="1"/>
</dbReference>
<dbReference type="InterPro" id="IPR055418">
    <property type="entry name" value="UFD1_N2"/>
</dbReference>
<reference evidence="6 7" key="1">
    <citation type="journal article" date="2017" name="BMC Genomics">
        <title>Chromosome level assembly and secondary metabolite potential of the parasitic fungus Cordyceps militaris.</title>
        <authorList>
            <person name="Kramer G.J."/>
            <person name="Nodwell J.R."/>
        </authorList>
    </citation>
    <scope>NUCLEOTIDE SEQUENCE [LARGE SCALE GENOMIC DNA]</scope>
    <source>
        <strain evidence="6 7">ATCC 34164</strain>
    </source>
</reference>
<dbReference type="Proteomes" id="UP000323067">
    <property type="component" value="Chromosome ii"/>
</dbReference>
<dbReference type="PANTHER" id="PTHR12555:SF13">
    <property type="entry name" value="UBIQUITIN RECOGNITION FACTOR IN ER-ASSOCIATED DEGRADATION PROTEIN 1"/>
    <property type="match status" value="1"/>
</dbReference>
<evidence type="ECO:0000313" key="7">
    <source>
        <dbReference type="Proteomes" id="UP000323067"/>
    </source>
</evidence>
<dbReference type="InterPro" id="IPR004854">
    <property type="entry name" value="Ufd1-like"/>
</dbReference>
<dbReference type="GO" id="GO:0006511">
    <property type="term" value="P:ubiquitin-dependent protein catabolic process"/>
    <property type="evidence" value="ECO:0007669"/>
    <property type="project" value="InterPro"/>
</dbReference>
<feature type="region of interest" description="Disordered" evidence="3">
    <location>
        <begin position="415"/>
        <end position="471"/>
    </location>
</feature>
<dbReference type="AlphaFoldDB" id="A0A2H4SV87"/>
<feature type="domain" description="Ubiquitin fusion degradation protein UFD1 N-terminal subdomain 2" evidence="5">
    <location>
        <begin position="225"/>
        <end position="302"/>
    </location>
</feature>
<gene>
    <name evidence="6" type="ORF">A9K55_000636</name>
</gene>
<feature type="compositionally biased region" description="Low complexity" evidence="3">
    <location>
        <begin position="368"/>
        <end position="386"/>
    </location>
</feature>
<sequence length="471" mass="51869">MKRHNAAISSSGTVAGISGLPVSINNSSRANLQIRRLEMWITKLSNLILIISHMTCTPVQSLLSKRQTAKAIATAAPHHKHPQRGRRILSSNMYQPGFGGNFDPNSIDHLYNMARGGRRPIIQRFDEYYRCYPVIMAPGNERPELNYGSKILLPPSALDKVSKLHVQWPLQMELINGEKGRHSHAGVLEFIAEEGRAYIPQWMMETLGMEVGDMIQIRTTLLELAKLVKLQPQSTNFLEISDPKAVLERAFRNFATLTKGDVFNFAYNDEVYDVAVLDVQPETDKMGVSMIETDVSVEFAPPVGYVEPERNSGTSTPSTRPGVPVGGVLHSQGTMAQAINYSAIAPSVTSNPTNFLGEGQRIAKKGSKTATPKPATPVPVDTTAVPRRQTGAPAPLRLPPNKLFFGYEITPVKTDADKEKEKKSADKPHFAGQGQSLRGTVKRKGEDDVKDKVPEKKGAPEGHRLDGRRPR</sequence>
<comment type="similarity">
    <text evidence="1">Belongs to the UFD1 family.</text>
</comment>
<dbReference type="GO" id="GO:0036503">
    <property type="term" value="P:ERAD pathway"/>
    <property type="evidence" value="ECO:0007669"/>
    <property type="project" value="TreeGrafter"/>
</dbReference>
<feature type="region of interest" description="Disordered" evidence="3">
    <location>
        <begin position="363"/>
        <end position="399"/>
    </location>
</feature>
<evidence type="ECO:0000256" key="1">
    <source>
        <dbReference type="ARBA" id="ARBA00006043"/>
    </source>
</evidence>
<evidence type="ECO:0000256" key="2">
    <source>
        <dbReference type="ARBA" id="ARBA00022786"/>
    </source>
</evidence>
<evidence type="ECO:0000256" key="3">
    <source>
        <dbReference type="SAM" id="MobiDB-lite"/>
    </source>
</evidence>
<keyword evidence="2" id="KW-0833">Ubl conjugation pathway</keyword>
<accession>A0A2H4SV87</accession>
<organism evidence="6 7">
    <name type="scientific">Cordyceps militaris</name>
    <name type="common">Caterpillar fungus</name>
    <name type="synonym">Clavaria militaris</name>
    <dbReference type="NCBI Taxonomy" id="73501"/>
    <lineage>
        <taxon>Eukaryota</taxon>
        <taxon>Fungi</taxon>
        <taxon>Dikarya</taxon>
        <taxon>Ascomycota</taxon>
        <taxon>Pezizomycotina</taxon>
        <taxon>Sordariomycetes</taxon>
        <taxon>Hypocreomycetidae</taxon>
        <taxon>Hypocreales</taxon>
        <taxon>Cordycipitaceae</taxon>
        <taxon>Cordyceps</taxon>
    </lineage>
</organism>
<dbReference type="VEuPathDB" id="FungiDB:A9K55_000636"/>
<evidence type="ECO:0000259" key="5">
    <source>
        <dbReference type="Pfam" id="PF24842"/>
    </source>
</evidence>
<dbReference type="Pfam" id="PF03152">
    <property type="entry name" value="UFD1_N1"/>
    <property type="match status" value="1"/>
</dbReference>
<feature type="domain" description="Ubiquitin fusion degradation protein UFD1 N-terminal subdomain 1" evidence="4">
    <location>
        <begin position="125"/>
        <end position="221"/>
    </location>
</feature>
<dbReference type="EMBL" id="CP023327">
    <property type="protein sequence ID" value="ATY67023.1"/>
    <property type="molecule type" value="Genomic_DNA"/>
</dbReference>
<protein>
    <submittedName>
        <fullName evidence="6">Ubiquitin fusion degradation</fullName>
    </submittedName>
</protein>
<evidence type="ECO:0000313" key="6">
    <source>
        <dbReference type="EMBL" id="ATY67023.1"/>
    </source>
</evidence>
<dbReference type="PANTHER" id="PTHR12555">
    <property type="entry name" value="UBIQUITIN FUSION DEGRADATON PROTEIN 1"/>
    <property type="match status" value="1"/>
</dbReference>
<dbReference type="OrthoDB" id="422728at2759"/>
<dbReference type="InterPro" id="IPR055417">
    <property type="entry name" value="UFD1_N1"/>
</dbReference>
<dbReference type="InterPro" id="IPR042299">
    <property type="entry name" value="Ufd1-like_Nn"/>
</dbReference>
<feature type="compositionally biased region" description="Basic and acidic residues" evidence="3">
    <location>
        <begin position="443"/>
        <end position="471"/>
    </location>
</feature>
<proteinExistence type="inferred from homology"/>
<feature type="compositionally biased region" description="Basic and acidic residues" evidence="3">
    <location>
        <begin position="415"/>
        <end position="429"/>
    </location>
</feature>